<reference evidence="4 5" key="1">
    <citation type="journal article" date="2019" name="Fungal Biol. Biotechnol.">
        <title>Draft genome sequence of fastidious pathogen Ceratobasidium theobromae, which causes vascular-streak dieback in Theobroma cacao.</title>
        <authorList>
            <person name="Ali S.S."/>
            <person name="Asman A."/>
            <person name="Shao J."/>
            <person name="Firmansyah A.P."/>
            <person name="Susilo A.W."/>
            <person name="Rosmana A."/>
            <person name="McMahon P."/>
            <person name="Junaid M."/>
            <person name="Guest D."/>
            <person name="Kheng T.Y."/>
            <person name="Meinhardt L.W."/>
            <person name="Bailey B.A."/>
        </authorList>
    </citation>
    <scope>NUCLEOTIDE SEQUENCE [LARGE SCALE GENOMIC DNA]</scope>
    <source>
        <strain evidence="4 5">CT2</strain>
    </source>
</reference>
<feature type="domain" description="C3H1-type" evidence="3">
    <location>
        <begin position="104"/>
        <end position="132"/>
    </location>
</feature>
<feature type="compositionally biased region" description="Basic and acidic residues" evidence="2">
    <location>
        <begin position="252"/>
        <end position="265"/>
    </location>
</feature>
<feature type="compositionally biased region" description="Low complexity" evidence="2">
    <location>
        <begin position="21"/>
        <end position="34"/>
    </location>
</feature>
<gene>
    <name evidence="4" type="ORF">CTheo_5557</name>
</gene>
<evidence type="ECO:0000256" key="2">
    <source>
        <dbReference type="SAM" id="MobiDB-lite"/>
    </source>
</evidence>
<proteinExistence type="predicted"/>
<dbReference type="GO" id="GO:0008270">
    <property type="term" value="F:zinc ion binding"/>
    <property type="evidence" value="ECO:0007669"/>
    <property type="project" value="UniProtKB-KW"/>
</dbReference>
<feature type="compositionally biased region" description="Basic residues" evidence="2">
    <location>
        <begin position="53"/>
        <end position="63"/>
    </location>
</feature>
<feature type="compositionally biased region" description="Basic residues" evidence="2">
    <location>
        <begin position="338"/>
        <end position="350"/>
    </location>
</feature>
<feature type="compositionally biased region" description="Basic and acidic residues" evidence="2">
    <location>
        <begin position="494"/>
        <end position="522"/>
    </location>
</feature>
<keyword evidence="1" id="KW-0862">Zinc</keyword>
<comment type="caution">
    <text evidence="4">The sequence shown here is derived from an EMBL/GenBank/DDBJ whole genome shotgun (WGS) entry which is preliminary data.</text>
</comment>
<feature type="compositionally biased region" description="Low complexity" evidence="2">
    <location>
        <begin position="552"/>
        <end position="562"/>
    </location>
</feature>
<feature type="compositionally biased region" description="Pro residues" evidence="2">
    <location>
        <begin position="603"/>
        <end position="628"/>
    </location>
</feature>
<dbReference type="OrthoDB" id="3269397at2759"/>
<feature type="compositionally biased region" description="Acidic residues" evidence="2">
    <location>
        <begin position="242"/>
        <end position="251"/>
    </location>
</feature>
<name>A0A5N5QH47_9AGAM</name>
<organism evidence="4 5">
    <name type="scientific">Ceratobasidium theobromae</name>
    <dbReference type="NCBI Taxonomy" id="1582974"/>
    <lineage>
        <taxon>Eukaryota</taxon>
        <taxon>Fungi</taxon>
        <taxon>Dikarya</taxon>
        <taxon>Basidiomycota</taxon>
        <taxon>Agaricomycotina</taxon>
        <taxon>Agaricomycetes</taxon>
        <taxon>Cantharellales</taxon>
        <taxon>Ceratobasidiaceae</taxon>
        <taxon>Ceratobasidium</taxon>
    </lineage>
</organism>
<dbReference type="AlphaFoldDB" id="A0A5N5QH47"/>
<sequence length="776" mass="85317">MDSLPKRPNTPPSPPRRGSRHVSPPTAQRPGPSSWEPPRPRSPGIWDRERGRPMFRPRSRSRSRSFDYNYDYQRRRSPPLPHPHSRLPRRAWERSRSRSPPPPSKSPVLCKYFSRPTGCDKGNRCRFRHERPRSRSFSPSRSRSRSPRSRSPPMRYRRGESPMLIPRGGLRSPQPSLLQRLGPVAPMRPVSPMRSRAVSNDPTEPLEEGEERSPGRRTGRSRGRGRRRPDRNKDKANWDSFVADEDELMSEDDGRGSKRGYESHRGRSRSRSPRGRSRTPSNSRSRSPHDATAASTRSNSKEKRSRHSVAYPPPSRSHSRSHSTRLRSPTRSRDHTPPRGRSRARSRSRSPSRQSRSGSQPSHRQSPPDPNQESLPEREKNSTSAPNPSSSLATASSTSPSIPTGPRWRAGANPQTTPASVAPAARAVPVSGRGGPPPTGPRGDREPPRGPRNMVASSMHMAAGVGGTGMGSGPGWERPQLAFQNYLAAVQSKLEEREGKKKEEEPSPEGEPKIVAEAKTAVESDAMDLDDSEERKLVPPHLNTPIPGPSAGGSSVASPAQSNVRRASASLHASPAIGQGVPLPTLTGASQSHTTTPSAIPATLPPTHPFPLPPRPRSPPRMRSPPRGPRATRLLPDKAKGAATETGPERDRGTDPVGRGGDKNHWTDKDRTTGEAERKAHPPATNPARHPRMPPIRATKRESLFPDLERELASLEEQRTKLANEHFPLEIALRQAVDELALSTIDCRAAEDRRVMTETVLEAMMKGGGLAASGDI</sequence>
<dbReference type="EMBL" id="SSOP01000130">
    <property type="protein sequence ID" value="KAB5590994.1"/>
    <property type="molecule type" value="Genomic_DNA"/>
</dbReference>
<feature type="compositionally biased region" description="Low complexity" evidence="2">
    <location>
        <begin position="351"/>
        <end position="365"/>
    </location>
</feature>
<keyword evidence="1" id="KW-0479">Metal-binding</keyword>
<evidence type="ECO:0000313" key="5">
    <source>
        <dbReference type="Proteomes" id="UP000383932"/>
    </source>
</evidence>
<feature type="compositionally biased region" description="Gly residues" evidence="2">
    <location>
        <begin position="464"/>
        <end position="474"/>
    </location>
</feature>
<keyword evidence="5" id="KW-1185">Reference proteome</keyword>
<feature type="compositionally biased region" description="Basic residues" evidence="2">
    <location>
        <begin position="266"/>
        <end position="277"/>
    </location>
</feature>
<dbReference type="PROSITE" id="PS50103">
    <property type="entry name" value="ZF_C3H1"/>
    <property type="match status" value="1"/>
</dbReference>
<feature type="region of interest" description="Disordered" evidence="2">
    <location>
        <begin position="494"/>
        <end position="702"/>
    </location>
</feature>
<feature type="compositionally biased region" description="Basic residues" evidence="2">
    <location>
        <begin position="317"/>
        <end position="330"/>
    </location>
</feature>
<feature type="compositionally biased region" description="Low complexity" evidence="2">
    <location>
        <begin position="418"/>
        <end position="431"/>
    </location>
</feature>
<evidence type="ECO:0000256" key="1">
    <source>
        <dbReference type="PROSITE-ProRule" id="PRU00723"/>
    </source>
</evidence>
<feature type="compositionally biased region" description="Basic residues" evidence="2">
    <location>
        <begin position="215"/>
        <end position="230"/>
    </location>
</feature>
<feature type="compositionally biased region" description="Basic residues" evidence="2">
    <location>
        <begin position="124"/>
        <end position="134"/>
    </location>
</feature>
<dbReference type="InterPro" id="IPR000571">
    <property type="entry name" value="Znf_CCCH"/>
</dbReference>
<evidence type="ECO:0000313" key="4">
    <source>
        <dbReference type="EMBL" id="KAB5590994.1"/>
    </source>
</evidence>
<accession>A0A5N5QH47</accession>
<keyword evidence="1" id="KW-0863">Zinc-finger</keyword>
<feature type="compositionally biased region" description="Low complexity" evidence="2">
    <location>
        <begin position="382"/>
        <end position="401"/>
    </location>
</feature>
<feature type="compositionally biased region" description="Basic and acidic residues" evidence="2">
    <location>
        <begin position="647"/>
        <end position="680"/>
    </location>
</feature>
<feature type="region of interest" description="Disordered" evidence="2">
    <location>
        <begin position="1"/>
        <end position="477"/>
    </location>
</feature>
<feature type="compositionally biased region" description="Polar residues" evidence="2">
    <location>
        <begin position="587"/>
        <end position="598"/>
    </location>
</feature>
<dbReference type="Proteomes" id="UP000383932">
    <property type="component" value="Unassembled WGS sequence"/>
</dbReference>
<protein>
    <recommendedName>
        <fullName evidence="3">C3H1-type domain-containing protein</fullName>
    </recommendedName>
</protein>
<feature type="zinc finger region" description="C3H1-type" evidence="1">
    <location>
        <begin position="104"/>
        <end position="132"/>
    </location>
</feature>
<evidence type="ECO:0000259" key="3">
    <source>
        <dbReference type="PROSITE" id="PS50103"/>
    </source>
</evidence>